<evidence type="ECO:0000313" key="2">
    <source>
        <dbReference type="EMBL" id="GEK87816.1"/>
    </source>
</evidence>
<dbReference type="AlphaFoldDB" id="A0A511AIE7"/>
<keyword evidence="3" id="KW-1185">Reference proteome</keyword>
<organism evidence="2 3">
    <name type="scientific">Microbacterium aerolatum</name>
    <dbReference type="NCBI Taxonomy" id="153731"/>
    <lineage>
        <taxon>Bacteria</taxon>
        <taxon>Bacillati</taxon>
        <taxon>Actinomycetota</taxon>
        <taxon>Actinomycetes</taxon>
        <taxon>Micrococcales</taxon>
        <taxon>Microbacteriaceae</taxon>
        <taxon>Microbacterium</taxon>
    </lineage>
</organism>
<feature type="transmembrane region" description="Helical" evidence="1">
    <location>
        <begin position="75"/>
        <end position="95"/>
    </location>
</feature>
<keyword evidence="1" id="KW-0812">Transmembrane</keyword>
<reference evidence="2 3" key="1">
    <citation type="submission" date="2019-07" db="EMBL/GenBank/DDBJ databases">
        <title>Whole genome shotgun sequence of Microbacterium aerolatum NBRC 103071.</title>
        <authorList>
            <person name="Hosoyama A."/>
            <person name="Uohara A."/>
            <person name="Ohji S."/>
            <person name="Ichikawa N."/>
        </authorList>
    </citation>
    <scope>NUCLEOTIDE SEQUENCE [LARGE SCALE GENOMIC DNA]</scope>
    <source>
        <strain evidence="2 3">NBRC 103071</strain>
    </source>
</reference>
<dbReference type="Proteomes" id="UP000321225">
    <property type="component" value="Unassembled WGS sequence"/>
</dbReference>
<name>A0A511AIE7_9MICO</name>
<evidence type="ECO:0000256" key="1">
    <source>
        <dbReference type="SAM" id="Phobius"/>
    </source>
</evidence>
<accession>A0A511AIE7</accession>
<keyword evidence="1" id="KW-1133">Transmembrane helix</keyword>
<feature type="transmembrane region" description="Helical" evidence="1">
    <location>
        <begin position="6"/>
        <end position="29"/>
    </location>
</feature>
<comment type="caution">
    <text evidence="2">The sequence shown here is derived from an EMBL/GenBank/DDBJ whole genome shotgun (WGS) entry which is preliminary data.</text>
</comment>
<evidence type="ECO:0000313" key="3">
    <source>
        <dbReference type="Proteomes" id="UP000321225"/>
    </source>
</evidence>
<proteinExistence type="predicted"/>
<dbReference type="EMBL" id="BJUW01000020">
    <property type="protein sequence ID" value="GEK87816.1"/>
    <property type="molecule type" value="Genomic_DNA"/>
</dbReference>
<feature type="transmembrane region" description="Helical" evidence="1">
    <location>
        <begin position="41"/>
        <end position="63"/>
    </location>
</feature>
<gene>
    <name evidence="2" type="ORF">MAE01_29920</name>
</gene>
<protein>
    <submittedName>
        <fullName evidence="2">Uncharacterized protein</fullName>
    </submittedName>
</protein>
<sequence length="110" mass="11598">MVARFGPLWSTVLVIVLLLAVLARVIVLLGRAPARGWAERIVVDGTNGLHFGWVTIAIVWLAVGRLTDEPQSTPTAIAAIIVAVVIVLAAGVAVMRKLRTSPVAEPGART</sequence>
<keyword evidence="1" id="KW-0472">Membrane</keyword>